<reference evidence="2 3" key="1">
    <citation type="submission" date="2019-08" db="EMBL/GenBank/DDBJ databases">
        <title>Genomes sequence of Algoriphagus aquimarinus ACAM450.</title>
        <authorList>
            <person name="Bowman J.P."/>
        </authorList>
    </citation>
    <scope>NUCLEOTIDE SEQUENCE [LARGE SCALE GENOMIC DNA]</scope>
    <source>
        <strain evidence="2 3">ACAM 450</strain>
    </source>
</reference>
<dbReference type="Proteomes" id="UP000321935">
    <property type="component" value="Unassembled WGS sequence"/>
</dbReference>
<evidence type="ECO:0000313" key="3">
    <source>
        <dbReference type="Proteomes" id="UP000321935"/>
    </source>
</evidence>
<proteinExistence type="predicted"/>
<feature type="transmembrane region" description="Helical" evidence="1">
    <location>
        <begin position="57"/>
        <end position="79"/>
    </location>
</feature>
<name>A0A5C7AZ75_9BACT</name>
<protein>
    <recommendedName>
        <fullName evidence="4">Molybdenum ABC transporter permease</fullName>
    </recommendedName>
</protein>
<keyword evidence="1" id="KW-1133">Transmembrane helix</keyword>
<organism evidence="2 3">
    <name type="scientific">Algoriphagus aquimarinus</name>
    <dbReference type="NCBI Taxonomy" id="237018"/>
    <lineage>
        <taxon>Bacteria</taxon>
        <taxon>Pseudomonadati</taxon>
        <taxon>Bacteroidota</taxon>
        <taxon>Cytophagia</taxon>
        <taxon>Cytophagales</taxon>
        <taxon>Cyclobacteriaceae</taxon>
        <taxon>Algoriphagus</taxon>
    </lineage>
</organism>
<evidence type="ECO:0000313" key="2">
    <source>
        <dbReference type="EMBL" id="TXE13497.1"/>
    </source>
</evidence>
<dbReference type="OrthoDB" id="1376305at2"/>
<keyword evidence="1" id="KW-0812">Transmembrane</keyword>
<comment type="caution">
    <text evidence="2">The sequence shown here is derived from an EMBL/GenBank/DDBJ whole genome shotgun (WGS) entry which is preliminary data.</text>
</comment>
<evidence type="ECO:0000256" key="1">
    <source>
        <dbReference type="SAM" id="Phobius"/>
    </source>
</evidence>
<sequence length="135" mass="15572">MTLQDIVVSVLAITLMLFGFAIRYWIGKRRFDRRGLGGLQHYSSYSKALFISALERFANILSVPMILGGIFLLMFWWMFVRDIALSRNKEDVKRKTEHKTDPTAHFLIPAEKGYGKKLISPIPTNSFPLSMNRFV</sequence>
<dbReference type="EMBL" id="VORW01000002">
    <property type="protein sequence ID" value="TXE13497.1"/>
    <property type="molecule type" value="Genomic_DNA"/>
</dbReference>
<keyword evidence="1" id="KW-0472">Membrane</keyword>
<dbReference type="AlphaFoldDB" id="A0A5C7AZ75"/>
<dbReference type="RefSeq" id="WP_146915656.1">
    <property type="nucleotide sequence ID" value="NZ_VORW01000002.1"/>
</dbReference>
<gene>
    <name evidence="2" type="ORF">ESV85_05850</name>
</gene>
<feature type="transmembrane region" description="Helical" evidence="1">
    <location>
        <begin position="6"/>
        <end position="26"/>
    </location>
</feature>
<accession>A0A5C7AZ75</accession>
<evidence type="ECO:0008006" key="4">
    <source>
        <dbReference type="Google" id="ProtNLM"/>
    </source>
</evidence>